<accession>A0A0F2M2P8</accession>
<reference evidence="2 3" key="2">
    <citation type="journal article" date="2015" name="Eukaryot. Cell">
        <title>Asexual propagation of a virulent clone complex in a human and feline outbreak of sporotrichosis.</title>
        <authorList>
            <person name="Teixeira Mde M."/>
            <person name="Rodrigues A.M."/>
            <person name="Tsui C.K."/>
            <person name="de Almeida L.G."/>
            <person name="Van Diepeningen A.D."/>
            <person name="van den Ende B.G."/>
            <person name="Fernandes G.F."/>
            <person name="Kano R."/>
            <person name="Hamelin R.C."/>
            <person name="Lopes-Bezerra L.M."/>
            <person name="Vasconcelos A.T."/>
            <person name="de Hoog S."/>
            <person name="de Camargo Z.P."/>
            <person name="Felipe M.S."/>
        </authorList>
    </citation>
    <scope>NUCLEOTIDE SEQUENCE [LARGE SCALE GENOMIC DNA]</scope>
    <source>
        <strain evidence="2 3">1099-18</strain>
    </source>
</reference>
<evidence type="ECO:0000313" key="2">
    <source>
        <dbReference type="EMBL" id="KJR83962.1"/>
    </source>
</evidence>
<evidence type="ECO:0000256" key="1">
    <source>
        <dbReference type="SAM" id="MobiDB-lite"/>
    </source>
</evidence>
<evidence type="ECO:0000313" key="3">
    <source>
        <dbReference type="Proteomes" id="UP000033710"/>
    </source>
</evidence>
<name>A0A0F2M2P8_SPOSC</name>
<organism evidence="2 3">
    <name type="scientific">Sporothrix schenckii 1099-18</name>
    <dbReference type="NCBI Taxonomy" id="1397361"/>
    <lineage>
        <taxon>Eukaryota</taxon>
        <taxon>Fungi</taxon>
        <taxon>Dikarya</taxon>
        <taxon>Ascomycota</taxon>
        <taxon>Pezizomycotina</taxon>
        <taxon>Sordariomycetes</taxon>
        <taxon>Sordariomycetidae</taxon>
        <taxon>Ophiostomatales</taxon>
        <taxon>Ophiostomataceae</taxon>
        <taxon>Sporothrix</taxon>
    </lineage>
</organism>
<comment type="caution">
    <text evidence="2">The sequence shown here is derived from an EMBL/GenBank/DDBJ whole genome shotgun (WGS) entry which is preliminary data.</text>
</comment>
<dbReference type="GeneID" id="27662600"/>
<dbReference type="AlphaFoldDB" id="A0A0F2M2P8"/>
<gene>
    <name evidence="2" type="ORF">SPSK_00350</name>
</gene>
<dbReference type="VEuPathDB" id="FungiDB:SPSK_00350"/>
<reference evidence="2 3" key="1">
    <citation type="journal article" date="2014" name="BMC Genomics">
        <title>Comparative genomics of the major fungal agents of human and animal Sporotrichosis: Sporothrix schenckii and Sporothrix brasiliensis.</title>
        <authorList>
            <person name="Teixeira M.M."/>
            <person name="de Almeida L.G."/>
            <person name="Kubitschek-Barreira P."/>
            <person name="Alves F.L."/>
            <person name="Kioshima E.S."/>
            <person name="Abadio A.K."/>
            <person name="Fernandes L."/>
            <person name="Derengowski L.S."/>
            <person name="Ferreira K.S."/>
            <person name="Souza R.C."/>
            <person name="Ruiz J.C."/>
            <person name="de Andrade N.C."/>
            <person name="Paes H.C."/>
            <person name="Nicola A.M."/>
            <person name="Albuquerque P."/>
            <person name="Gerber A.L."/>
            <person name="Martins V.P."/>
            <person name="Peconick L.D."/>
            <person name="Neto A.V."/>
            <person name="Chaucanez C.B."/>
            <person name="Silva P.A."/>
            <person name="Cunha O.L."/>
            <person name="de Oliveira F.F."/>
            <person name="dos Santos T.C."/>
            <person name="Barros A.L."/>
            <person name="Soares M.A."/>
            <person name="de Oliveira L.M."/>
            <person name="Marini M.M."/>
            <person name="Villalobos-Duno H."/>
            <person name="Cunha M.M."/>
            <person name="de Hoog S."/>
            <person name="da Silveira J.F."/>
            <person name="Henrissat B."/>
            <person name="Nino-Vega G.A."/>
            <person name="Cisalpino P.S."/>
            <person name="Mora-Montes H.M."/>
            <person name="Almeida S.R."/>
            <person name="Stajich J.E."/>
            <person name="Lopes-Bezerra L.M."/>
            <person name="Vasconcelos A.T."/>
            <person name="Felipe M.S."/>
        </authorList>
    </citation>
    <scope>NUCLEOTIDE SEQUENCE [LARGE SCALE GENOMIC DNA]</scope>
    <source>
        <strain evidence="2 3">1099-18</strain>
    </source>
</reference>
<feature type="region of interest" description="Disordered" evidence="1">
    <location>
        <begin position="1"/>
        <end position="56"/>
    </location>
</feature>
<dbReference type="Proteomes" id="UP000033710">
    <property type="component" value="Unassembled WGS sequence"/>
</dbReference>
<dbReference type="RefSeq" id="XP_016586638.1">
    <property type="nucleotide sequence ID" value="XM_016727323.1"/>
</dbReference>
<feature type="compositionally biased region" description="Polar residues" evidence="1">
    <location>
        <begin position="16"/>
        <end position="31"/>
    </location>
</feature>
<proteinExistence type="predicted"/>
<protein>
    <submittedName>
        <fullName evidence="2">Uncharacterized protein</fullName>
    </submittedName>
</protein>
<sequence length="110" mass="12350">MSSLSIAPKASHDCTDTQTVANQNSSSSSQWHRMCAGHTSGHANMRTREHENEEQEAAIKSKQYYTYSLPLVGFQACSSWNRVNRHDVEADQGISHDAYRLQEDQSGQVH</sequence>
<dbReference type="KEGG" id="ssck:SPSK_00350"/>
<dbReference type="EMBL" id="AXCR01000008">
    <property type="protein sequence ID" value="KJR83962.1"/>
    <property type="molecule type" value="Genomic_DNA"/>
</dbReference>